<keyword evidence="7 9" id="KW-0067">ATP-binding</keyword>
<dbReference type="NCBIfam" id="NF008053">
    <property type="entry name" value="PRK10787.1"/>
    <property type="match status" value="1"/>
</dbReference>
<feature type="domain" description="Lon proteolytic" evidence="16">
    <location>
        <begin position="622"/>
        <end position="803"/>
    </location>
</feature>
<reference evidence="18 19" key="1">
    <citation type="submission" date="2018-05" db="EMBL/GenBank/DDBJ databases">
        <title>A metagenomic window into the 2 km-deep terrestrial subsurface aquifer revealed taxonomically and functionally diverse microbial community comprising novel uncultured bacterial lineages.</title>
        <authorList>
            <person name="Kadnikov V.V."/>
            <person name="Mardanov A.V."/>
            <person name="Beletsky A.V."/>
            <person name="Banks D."/>
            <person name="Pimenov N.V."/>
            <person name="Frank Y.A."/>
            <person name="Karnachuk O.V."/>
            <person name="Ravin N.V."/>
        </authorList>
    </citation>
    <scope>NUCLEOTIDE SEQUENCE [LARGE SCALE GENOMIC DNA]</scope>
    <source>
        <strain evidence="18">BY5</strain>
    </source>
</reference>
<sequence length="831" mass="93235">MDTNDSRANSPTDPPATPPAASGATAVHPLLPLRDVVVFPYMVVPLFVGRKKSIRAIEEAMMKDRKIILCSQKQPKIDDPTMGDLYETGTIAEILQLLKLPDGILKILVEGTTRVKIKAFTKTEEFFEVQVTEVVVADVKTIEMQALMRNVISLFEQYVKINKKIPLEVIMVANNVDEPGRLADIITAHLTLKVEEKQEILEAFDPKVRLEKIATILNRELEIMMVEKKIRGQVRKQMEQIQKEYYLREQMKAIQKELGEGEERGEEIEELKEAVAKAKMPEDARTKAEKEIAKLAKMPPGSAEATVSRNYIDWLVSLPWSKASKDRIDLEKSESILEKDHYGLKKVKERILEYLAVCRLKKSIKGPILCLIGPPGVGKTSLGKSIARSLNRKFARISLGGMRDEAEIRGHRRTYIGAMPGRIIQALRDTGTKNPVILLDEIDKMGMDFRGDPSAALLEALDPEQNHSFSDHYISTPFDLSKVLFLTTANVPHTIPPALKDRLEIVFLPGYTEDEKVEIAKRYLIPKQLESNGVKKYKVTIEESAIRKIIREYTRESGVRNLERELASVCRKIARQIVTESKEKSEEQLRQKFEANPLIIDDKKVESYLGVPTYHTDKKEEQDEIGVATGLAWTEVGGTILPIEAAVMPGRGKIILTGSLGNVMKESAHASLSFLRSRAAQLKMRPIDYDKIDLHIHFPEGGVPKDGPSAGIAITTAIYSALNEVPVSRDVAMTGEITLRGKVLPVGGIKEKLLAAHRNNITTVILSEENEKDLSEIPEEIRKAMTIHRVKNWEEVMKLALKGEPKTTPLRFPNYPFDKPAARKAARKARS</sequence>
<feature type="active site" evidence="9 11">
    <location>
        <position position="752"/>
    </location>
</feature>
<feature type="binding site" evidence="9 12">
    <location>
        <begin position="373"/>
        <end position="380"/>
    </location>
    <ligand>
        <name>ATP</name>
        <dbReference type="ChEBI" id="CHEBI:30616"/>
    </ligand>
</feature>
<accession>A0A367ZP29</accession>
<evidence type="ECO:0000259" key="16">
    <source>
        <dbReference type="PROSITE" id="PS51786"/>
    </source>
</evidence>
<feature type="compositionally biased region" description="Basic residues" evidence="15">
    <location>
        <begin position="822"/>
        <end position="831"/>
    </location>
</feature>
<evidence type="ECO:0000256" key="4">
    <source>
        <dbReference type="ARBA" id="ARBA00022741"/>
    </source>
</evidence>
<dbReference type="EC" id="3.4.21.53" evidence="9 10"/>
<dbReference type="FunFam" id="1.20.5.5270:FF:000002">
    <property type="entry name" value="Lon protease homolog"/>
    <property type="match status" value="1"/>
</dbReference>
<keyword evidence="6 9" id="KW-0720">Serine protease</keyword>
<dbReference type="SMART" id="SM00464">
    <property type="entry name" value="LON"/>
    <property type="match status" value="1"/>
</dbReference>
<dbReference type="SUPFAM" id="SSF52540">
    <property type="entry name" value="P-loop containing nucleoside triphosphate hydrolases"/>
    <property type="match status" value="1"/>
</dbReference>
<dbReference type="InterPro" id="IPR020568">
    <property type="entry name" value="Ribosomal_Su5_D2-typ_SF"/>
</dbReference>
<dbReference type="PROSITE" id="PS51786">
    <property type="entry name" value="LON_PROTEOLYTIC"/>
    <property type="match status" value="1"/>
</dbReference>
<keyword evidence="2 9" id="KW-0963">Cytoplasm</keyword>
<gene>
    <name evidence="9" type="primary">lon</name>
    <name evidence="18" type="ORF">OZSIB_0256</name>
</gene>
<evidence type="ECO:0000256" key="7">
    <source>
        <dbReference type="ARBA" id="ARBA00022840"/>
    </source>
</evidence>
<dbReference type="PROSITE" id="PS51787">
    <property type="entry name" value="LON_N"/>
    <property type="match status" value="1"/>
</dbReference>
<dbReference type="AlphaFoldDB" id="A0A367ZP29"/>
<proteinExistence type="evidence at transcript level"/>
<evidence type="ECO:0000256" key="2">
    <source>
        <dbReference type="ARBA" id="ARBA00022490"/>
    </source>
</evidence>
<dbReference type="Gene3D" id="3.30.230.10">
    <property type="match status" value="1"/>
</dbReference>
<feature type="compositionally biased region" description="Polar residues" evidence="15">
    <location>
        <begin position="1"/>
        <end position="10"/>
    </location>
</feature>
<dbReference type="Gene3D" id="1.20.5.5270">
    <property type="match status" value="1"/>
</dbReference>
<comment type="similarity">
    <text evidence="9 10 13 14">Belongs to the peptidase S16 family.</text>
</comment>
<dbReference type="SUPFAM" id="SSF54211">
    <property type="entry name" value="Ribosomal protein S5 domain 2-like"/>
    <property type="match status" value="1"/>
</dbReference>
<evidence type="ECO:0000256" key="13">
    <source>
        <dbReference type="PROSITE-ProRule" id="PRU01122"/>
    </source>
</evidence>
<dbReference type="PANTHER" id="PTHR10046">
    <property type="entry name" value="ATP DEPENDENT LON PROTEASE FAMILY MEMBER"/>
    <property type="match status" value="1"/>
</dbReference>
<dbReference type="InterPro" id="IPR003593">
    <property type="entry name" value="AAA+_ATPase"/>
</dbReference>
<organism evidence="18 19">
    <name type="scientific">Candidatus Ozemobacter sibiricus</name>
    <dbReference type="NCBI Taxonomy" id="2268124"/>
    <lineage>
        <taxon>Bacteria</taxon>
        <taxon>Candidatus Ozemobacteria</taxon>
        <taxon>Candidatus Ozemobacterales</taxon>
        <taxon>Candidatus Ozemobacteraceae</taxon>
        <taxon>Candidatus Ozemobacter</taxon>
    </lineage>
</organism>
<evidence type="ECO:0000256" key="1">
    <source>
        <dbReference type="ARBA" id="ARBA00004496"/>
    </source>
</evidence>
<evidence type="ECO:0000256" key="15">
    <source>
        <dbReference type="SAM" id="MobiDB-lite"/>
    </source>
</evidence>
<dbReference type="GO" id="GO:0004252">
    <property type="term" value="F:serine-type endopeptidase activity"/>
    <property type="evidence" value="ECO:0007669"/>
    <property type="project" value="UniProtKB-UniRule"/>
</dbReference>
<feature type="region of interest" description="Disordered" evidence="15">
    <location>
        <begin position="1"/>
        <end position="23"/>
    </location>
</feature>
<keyword evidence="4 9" id="KW-0547">Nucleotide-binding</keyword>
<comment type="caution">
    <text evidence="18">The sequence shown here is derived from an EMBL/GenBank/DDBJ whole genome shotgun (WGS) entry which is preliminary data.</text>
</comment>
<dbReference type="Gene3D" id="3.40.50.300">
    <property type="entry name" value="P-loop containing nucleotide triphosphate hydrolases"/>
    <property type="match status" value="1"/>
</dbReference>
<feature type="domain" description="Lon N-terminal" evidence="17">
    <location>
        <begin position="28"/>
        <end position="221"/>
    </location>
</feature>
<dbReference type="PRINTS" id="PR00830">
    <property type="entry name" value="ENDOLAPTASE"/>
</dbReference>
<comment type="catalytic activity">
    <reaction evidence="9 10 13">
        <text>Hydrolysis of proteins in presence of ATP.</text>
        <dbReference type="EC" id="3.4.21.53"/>
    </reaction>
</comment>
<dbReference type="Proteomes" id="UP000252355">
    <property type="component" value="Unassembled WGS sequence"/>
</dbReference>
<comment type="induction">
    <text evidence="9">By heat shock.</text>
</comment>
<dbReference type="SUPFAM" id="SSF88697">
    <property type="entry name" value="PUA domain-like"/>
    <property type="match status" value="1"/>
</dbReference>
<dbReference type="InterPro" id="IPR003111">
    <property type="entry name" value="Lon_prtase_N"/>
</dbReference>
<dbReference type="InterPro" id="IPR046336">
    <property type="entry name" value="Lon_prtase_N_sf"/>
</dbReference>
<dbReference type="SMART" id="SM00382">
    <property type="entry name" value="AAA"/>
    <property type="match status" value="1"/>
</dbReference>
<dbReference type="InterPro" id="IPR054594">
    <property type="entry name" value="Lon_lid"/>
</dbReference>
<evidence type="ECO:0000256" key="5">
    <source>
        <dbReference type="ARBA" id="ARBA00022801"/>
    </source>
</evidence>
<dbReference type="Pfam" id="PF22667">
    <property type="entry name" value="Lon_lid"/>
    <property type="match status" value="1"/>
</dbReference>
<evidence type="ECO:0000256" key="9">
    <source>
        <dbReference type="HAMAP-Rule" id="MF_01973"/>
    </source>
</evidence>
<evidence type="ECO:0000313" key="19">
    <source>
        <dbReference type="Proteomes" id="UP000252355"/>
    </source>
</evidence>
<evidence type="ECO:0000256" key="10">
    <source>
        <dbReference type="PIRNR" id="PIRNR001174"/>
    </source>
</evidence>
<dbReference type="GO" id="GO:0004176">
    <property type="term" value="F:ATP-dependent peptidase activity"/>
    <property type="evidence" value="ECO:0007669"/>
    <property type="project" value="UniProtKB-UniRule"/>
</dbReference>
<dbReference type="HAMAP" id="MF_01973">
    <property type="entry name" value="lon_bact"/>
    <property type="match status" value="1"/>
</dbReference>
<dbReference type="PIRSF" id="PIRSF001174">
    <property type="entry name" value="Lon_proteas"/>
    <property type="match status" value="1"/>
</dbReference>
<dbReference type="InterPro" id="IPR014721">
    <property type="entry name" value="Ribsml_uS5_D2-typ_fold_subgr"/>
</dbReference>
<dbReference type="InterPro" id="IPR027065">
    <property type="entry name" value="Lon_Prtase"/>
</dbReference>
<dbReference type="InterPro" id="IPR015947">
    <property type="entry name" value="PUA-like_sf"/>
</dbReference>
<dbReference type="GO" id="GO:0005737">
    <property type="term" value="C:cytoplasm"/>
    <property type="evidence" value="ECO:0007669"/>
    <property type="project" value="UniProtKB-SubCell"/>
</dbReference>
<dbReference type="InterPro" id="IPR004815">
    <property type="entry name" value="Lon_bac/euk-typ"/>
</dbReference>
<dbReference type="GO" id="GO:0043565">
    <property type="term" value="F:sequence-specific DNA binding"/>
    <property type="evidence" value="ECO:0007669"/>
    <property type="project" value="UniProtKB-UniRule"/>
</dbReference>
<dbReference type="InterPro" id="IPR027417">
    <property type="entry name" value="P-loop_NTPase"/>
</dbReference>
<name>A0A367ZP29_9BACT</name>
<dbReference type="FunFam" id="3.40.50.300:FF:000382">
    <property type="entry name" value="Lon protease homolog 2, peroxisomal"/>
    <property type="match status" value="1"/>
</dbReference>
<evidence type="ECO:0000256" key="8">
    <source>
        <dbReference type="ARBA" id="ARBA00023016"/>
    </source>
</evidence>
<evidence type="ECO:0000256" key="3">
    <source>
        <dbReference type="ARBA" id="ARBA00022670"/>
    </source>
</evidence>
<evidence type="ECO:0000313" key="18">
    <source>
        <dbReference type="EMBL" id="RCK79142.1"/>
    </source>
</evidence>
<comment type="subunit">
    <text evidence="9 10">Homohexamer. Organized in a ring with a central cavity.</text>
</comment>
<dbReference type="GO" id="GO:0034605">
    <property type="term" value="P:cellular response to heat"/>
    <property type="evidence" value="ECO:0007669"/>
    <property type="project" value="UniProtKB-UniRule"/>
</dbReference>
<dbReference type="CDD" id="cd19500">
    <property type="entry name" value="RecA-like_Lon"/>
    <property type="match status" value="1"/>
</dbReference>
<keyword evidence="5 9" id="KW-0378">Hydrolase</keyword>
<comment type="subcellular location">
    <subcellularLocation>
        <location evidence="1 9 10">Cytoplasm</location>
    </subcellularLocation>
</comment>
<evidence type="ECO:0000256" key="6">
    <source>
        <dbReference type="ARBA" id="ARBA00022825"/>
    </source>
</evidence>
<evidence type="ECO:0000256" key="12">
    <source>
        <dbReference type="PIRSR" id="PIRSR001174-2"/>
    </source>
</evidence>
<dbReference type="InterPro" id="IPR003959">
    <property type="entry name" value="ATPase_AAA_core"/>
</dbReference>
<dbReference type="Gene3D" id="2.30.130.40">
    <property type="entry name" value="LON domain-like"/>
    <property type="match status" value="1"/>
</dbReference>
<evidence type="ECO:0000259" key="17">
    <source>
        <dbReference type="PROSITE" id="PS51787"/>
    </source>
</evidence>
<dbReference type="InterPro" id="IPR008268">
    <property type="entry name" value="Peptidase_S16_AS"/>
</dbReference>
<dbReference type="Gene3D" id="1.20.58.1480">
    <property type="match status" value="1"/>
</dbReference>
<protein>
    <recommendedName>
        <fullName evidence="9 10">Lon protease</fullName>
        <ecNumber evidence="9 10">3.4.21.53</ecNumber>
    </recommendedName>
    <alternativeName>
        <fullName evidence="9">ATP-dependent protease La</fullName>
    </alternativeName>
</protein>
<dbReference type="Pfam" id="PF05362">
    <property type="entry name" value="Lon_C"/>
    <property type="match status" value="1"/>
</dbReference>
<dbReference type="EMBL" id="QOQW01000015">
    <property type="protein sequence ID" value="RCK79142.1"/>
    <property type="molecule type" value="Genomic_DNA"/>
</dbReference>
<dbReference type="GO" id="GO:0016887">
    <property type="term" value="F:ATP hydrolysis activity"/>
    <property type="evidence" value="ECO:0007669"/>
    <property type="project" value="UniProtKB-UniRule"/>
</dbReference>
<dbReference type="PROSITE" id="PS01046">
    <property type="entry name" value="LON_SER"/>
    <property type="match status" value="1"/>
</dbReference>
<dbReference type="Gene3D" id="1.10.8.60">
    <property type="match status" value="1"/>
</dbReference>
<keyword evidence="3 9" id="KW-0645">Protease</keyword>
<dbReference type="Pfam" id="PF00004">
    <property type="entry name" value="AAA"/>
    <property type="match status" value="1"/>
</dbReference>
<dbReference type="GO" id="GO:0005524">
    <property type="term" value="F:ATP binding"/>
    <property type="evidence" value="ECO:0007669"/>
    <property type="project" value="UniProtKB-UniRule"/>
</dbReference>
<dbReference type="InterPro" id="IPR008269">
    <property type="entry name" value="Lon_proteolytic"/>
</dbReference>
<dbReference type="Pfam" id="PF02190">
    <property type="entry name" value="LON_substr_bdg"/>
    <property type="match status" value="1"/>
</dbReference>
<dbReference type="NCBIfam" id="TIGR00763">
    <property type="entry name" value="lon"/>
    <property type="match status" value="1"/>
</dbReference>
<dbReference type="GO" id="GO:0006515">
    <property type="term" value="P:protein quality control for misfolded or incompletely synthesized proteins"/>
    <property type="evidence" value="ECO:0007669"/>
    <property type="project" value="UniProtKB-UniRule"/>
</dbReference>
<evidence type="ECO:0000256" key="14">
    <source>
        <dbReference type="RuleBase" id="RU000591"/>
    </source>
</evidence>
<feature type="active site" evidence="9 11">
    <location>
        <position position="709"/>
    </location>
</feature>
<evidence type="ECO:0000256" key="11">
    <source>
        <dbReference type="PIRSR" id="PIRSR001174-1"/>
    </source>
</evidence>
<feature type="region of interest" description="Disordered" evidence="15">
    <location>
        <begin position="811"/>
        <end position="831"/>
    </location>
</feature>
<keyword evidence="8 9" id="KW-0346">Stress response</keyword>
<dbReference type="InterPro" id="IPR027543">
    <property type="entry name" value="Lon_bac"/>
</dbReference>
<comment type="function">
    <text evidence="9">ATP-dependent serine protease that mediates the selective degradation of mutant and abnormal proteins as well as certain short-lived regulatory proteins. Required for cellular homeostasis and for survival from DNA damage and developmental changes induced by stress. Degrades polypeptides processively to yield small peptide fragments that are 5 to 10 amino acids long. Binds to DNA in a double-stranded, site-specific manner.</text>
</comment>